<keyword evidence="3" id="KW-1185">Reference proteome</keyword>
<protein>
    <submittedName>
        <fullName evidence="2">Uncharacterized protein</fullName>
    </submittedName>
</protein>
<evidence type="ECO:0000313" key="3">
    <source>
        <dbReference type="Proteomes" id="UP001144096"/>
    </source>
</evidence>
<evidence type="ECO:0000313" key="2">
    <source>
        <dbReference type="EMBL" id="MCR6483651.1"/>
    </source>
</evidence>
<sequence length="301" mass="33096">MDDDGWILEPAPWAELTRLRRSRDEPVLEASWHDAPVVVVAPDVVEEWAATAQVLVLSAAHRTTHAVDLPATFEAEGLPTENALVVRNCAAIQIGNRNTQTTVHRFRVEDVRITLDRVLARQLAADVSAGPAADGYTKVSIWNSRGVQVGDFNRQRTVFRHVVTGPELELGPADRQVVDLVRAGRLDAAERELVRLARTRLEADAAPLYDALEVTSNENLPSPPPVLEDTIASAYGQDNTQKIREHIDVVDVVLTELLGFTDPDGARGALKRLPEPEPPTIEPPEPEPPKPPTLPSPWSFF</sequence>
<feature type="region of interest" description="Disordered" evidence="1">
    <location>
        <begin position="263"/>
        <end position="301"/>
    </location>
</feature>
<name>A0A9X2NAL9_9PSEU</name>
<dbReference type="RefSeq" id="WP_257920287.1">
    <property type="nucleotide sequence ID" value="NZ_JAMXQV010000006.1"/>
</dbReference>
<dbReference type="Proteomes" id="UP001144096">
    <property type="component" value="Unassembled WGS sequence"/>
</dbReference>
<reference evidence="2" key="1">
    <citation type="submission" date="2022-06" db="EMBL/GenBank/DDBJ databases">
        <title>Amycolatopsis iheyaensis sp. nov., a new species of the genus Amycolatopsis isolated from soil in Iheya island, Japan.</title>
        <authorList>
            <person name="Ngamcharungchit C."/>
            <person name="Kanto H."/>
            <person name="Take A."/>
            <person name="Intra B."/>
            <person name="Matsumoto A."/>
            <person name="Panbangred W."/>
            <person name="Inahashi Y."/>
        </authorList>
    </citation>
    <scope>NUCLEOTIDE SEQUENCE</scope>
    <source>
        <strain evidence="2">OK19-0408</strain>
    </source>
</reference>
<accession>A0A9X2NAL9</accession>
<dbReference type="InterPro" id="IPR025735">
    <property type="entry name" value="RHIM"/>
</dbReference>
<comment type="caution">
    <text evidence="2">The sequence shown here is derived from an EMBL/GenBank/DDBJ whole genome shotgun (WGS) entry which is preliminary data.</text>
</comment>
<organism evidence="2 3">
    <name type="scientific">Amycolatopsis iheyensis</name>
    <dbReference type="NCBI Taxonomy" id="2945988"/>
    <lineage>
        <taxon>Bacteria</taxon>
        <taxon>Bacillati</taxon>
        <taxon>Actinomycetota</taxon>
        <taxon>Actinomycetes</taxon>
        <taxon>Pseudonocardiales</taxon>
        <taxon>Pseudonocardiaceae</taxon>
        <taxon>Amycolatopsis</taxon>
    </lineage>
</organism>
<dbReference type="EMBL" id="JAMXQV010000006">
    <property type="protein sequence ID" value="MCR6483651.1"/>
    <property type="molecule type" value="Genomic_DNA"/>
</dbReference>
<dbReference type="Pfam" id="PF12721">
    <property type="entry name" value="RHIM"/>
    <property type="match status" value="2"/>
</dbReference>
<dbReference type="AlphaFoldDB" id="A0A9X2NAL9"/>
<proteinExistence type="predicted"/>
<gene>
    <name evidence="2" type="ORF">M8542_12565</name>
</gene>
<evidence type="ECO:0000256" key="1">
    <source>
        <dbReference type="SAM" id="MobiDB-lite"/>
    </source>
</evidence>